<dbReference type="InterPro" id="IPR021660">
    <property type="entry name" value="DUF3253"/>
</dbReference>
<protein>
    <submittedName>
        <fullName evidence="1">DUF3253 domain-containing protein</fullName>
    </submittedName>
</protein>
<proteinExistence type="predicted"/>
<dbReference type="Proteomes" id="UP001056201">
    <property type="component" value="Chromosome 1"/>
</dbReference>
<keyword evidence="2" id="KW-1185">Reference proteome</keyword>
<accession>A0ABY4S2T3</accession>
<organism evidence="1 2">
    <name type="scientific">Aquincola tertiaricarbonis</name>
    <dbReference type="NCBI Taxonomy" id="391953"/>
    <lineage>
        <taxon>Bacteria</taxon>
        <taxon>Pseudomonadati</taxon>
        <taxon>Pseudomonadota</taxon>
        <taxon>Betaproteobacteria</taxon>
        <taxon>Burkholderiales</taxon>
        <taxon>Sphaerotilaceae</taxon>
        <taxon>Aquincola</taxon>
    </lineage>
</organism>
<sequence length="88" mass="9403">MTGMGGDPQIEETIFRLLAARQPGKTICPSEVARALVAEEAGWRALMPEVRRVAQGLADAGRLRVTRGGVDVDVLKEGGAVRLGRNFS</sequence>
<reference evidence="1" key="1">
    <citation type="submission" date="2022-05" db="EMBL/GenBank/DDBJ databases">
        <title>An RpoN-dependent PEP-CTERM gene is involved in floc formation of an Aquincola tertiaricarbonis strain.</title>
        <authorList>
            <person name="Qiu D."/>
            <person name="Xia M."/>
        </authorList>
    </citation>
    <scope>NUCLEOTIDE SEQUENCE</scope>
    <source>
        <strain evidence="1">RN12</strain>
    </source>
</reference>
<dbReference type="InterPro" id="IPR036390">
    <property type="entry name" value="WH_DNA-bd_sf"/>
</dbReference>
<dbReference type="Pfam" id="PF11625">
    <property type="entry name" value="DUF3253"/>
    <property type="match status" value="1"/>
</dbReference>
<dbReference type="InterPro" id="IPR036388">
    <property type="entry name" value="WH-like_DNA-bd_sf"/>
</dbReference>
<dbReference type="Gene3D" id="1.10.10.10">
    <property type="entry name" value="Winged helix-like DNA-binding domain superfamily/Winged helix DNA-binding domain"/>
    <property type="match status" value="1"/>
</dbReference>
<name>A0ABY4S2T3_AQUTE</name>
<evidence type="ECO:0000313" key="2">
    <source>
        <dbReference type="Proteomes" id="UP001056201"/>
    </source>
</evidence>
<evidence type="ECO:0000313" key="1">
    <source>
        <dbReference type="EMBL" id="URI06714.1"/>
    </source>
</evidence>
<gene>
    <name evidence="1" type="ORF">MW290_12485</name>
</gene>
<dbReference type="SUPFAM" id="SSF46785">
    <property type="entry name" value="Winged helix' DNA-binding domain"/>
    <property type="match status" value="1"/>
</dbReference>
<dbReference type="EMBL" id="CP097635">
    <property type="protein sequence ID" value="URI06714.1"/>
    <property type="molecule type" value="Genomic_DNA"/>
</dbReference>
<dbReference type="RefSeq" id="WP_250194976.1">
    <property type="nucleotide sequence ID" value="NZ_CP097635.1"/>
</dbReference>